<dbReference type="KEGG" id="csal:NBC122_01594"/>
<protein>
    <submittedName>
        <fullName evidence="1">Uncharacterized protein</fullName>
    </submittedName>
</protein>
<name>A0A4P6ZFV6_9FLAO</name>
<evidence type="ECO:0000313" key="2">
    <source>
        <dbReference type="Proteomes" id="UP000294419"/>
    </source>
</evidence>
<dbReference type="EMBL" id="CP037954">
    <property type="protein sequence ID" value="QBO58409.1"/>
    <property type="molecule type" value="Genomic_DNA"/>
</dbReference>
<sequence length="47" mass="5403">MVEKWKYFFSLTKFEIIGLPNIAHNVPRLAAVAAILMLSCKYIKFSV</sequence>
<keyword evidence="2" id="KW-1185">Reference proteome</keyword>
<gene>
    <name evidence="1" type="ORF">NBC122_01594</name>
</gene>
<reference evidence="1 2" key="1">
    <citation type="submission" date="2019-03" db="EMBL/GenBank/DDBJ databases">
        <authorList>
            <person name="Kim H."/>
            <person name="Yu S.-M."/>
        </authorList>
    </citation>
    <scope>NUCLEOTIDE SEQUENCE [LARGE SCALE GENOMIC DNA]</scope>
    <source>
        <strain evidence="1 2">NBC122</strain>
    </source>
</reference>
<evidence type="ECO:0000313" key="1">
    <source>
        <dbReference type="EMBL" id="QBO58409.1"/>
    </source>
</evidence>
<proteinExistence type="predicted"/>
<dbReference type="Proteomes" id="UP000294419">
    <property type="component" value="Chromosome"/>
</dbReference>
<accession>A0A4P6ZFV6</accession>
<dbReference type="AlphaFoldDB" id="A0A4P6ZFV6"/>
<organism evidence="1 2">
    <name type="scientific">Chryseobacterium salivictor</name>
    <dbReference type="NCBI Taxonomy" id="2547600"/>
    <lineage>
        <taxon>Bacteria</taxon>
        <taxon>Pseudomonadati</taxon>
        <taxon>Bacteroidota</taxon>
        <taxon>Flavobacteriia</taxon>
        <taxon>Flavobacteriales</taxon>
        <taxon>Weeksellaceae</taxon>
        <taxon>Chryseobacterium group</taxon>
        <taxon>Chryseobacterium</taxon>
    </lineage>
</organism>